<feature type="compositionally biased region" description="Basic and acidic residues" evidence="1">
    <location>
        <begin position="105"/>
        <end position="135"/>
    </location>
</feature>
<feature type="region of interest" description="Disordered" evidence="1">
    <location>
        <begin position="80"/>
        <end position="159"/>
    </location>
</feature>
<sequence length="345" mass="37227">MLLAAGDVLQKEGRGLGASSRVPAGKLADDDERRRAALVTVAAALVSAVSCLARQEGFEDSASAGAGRACAAEDATEAAARLERDADTGEASAAEKRRHAAPAAEAEKRDAVGIEKDAAASAEEAGRRGEAQSEKEEGEEDAGRQKLGAPRAPRSRSPSFFPGCAETVYVDNVLARLQDPAMKQLMEESDSLALRVFDQKCLEVTSKKKKWLLRVLTEAPGASPARPRRCLGFIVYRVDLELQALQVGKVAVLEECRGRGFGKKLVKGIIQLAKSNRALVYVSLSALASAVGFYTRLGFKRHDEINVAQDDEELCASQVYMEMQLRRRVCAGAQQVKNQKKNKKR</sequence>
<dbReference type="InterPro" id="IPR000182">
    <property type="entry name" value="GNAT_dom"/>
</dbReference>
<proteinExistence type="predicted"/>
<dbReference type="Pfam" id="PF13508">
    <property type="entry name" value="Acetyltransf_7"/>
    <property type="match status" value="1"/>
</dbReference>
<dbReference type="AlphaFoldDB" id="A0A2A9M7F5"/>
<evidence type="ECO:0000313" key="4">
    <source>
        <dbReference type="Proteomes" id="UP000224006"/>
    </source>
</evidence>
<dbReference type="PANTHER" id="PTHR13355">
    <property type="entry name" value="GLUCOSAMINE 6-PHOSPHATE N-ACETYLTRANSFERASE"/>
    <property type="match status" value="1"/>
</dbReference>
<dbReference type="RefSeq" id="XP_029217878.1">
    <property type="nucleotide sequence ID" value="XM_029366447.1"/>
</dbReference>
<feature type="domain" description="N-acetyltransferase" evidence="2">
    <location>
        <begin position="181"/>
        <end position="326"/>
    </location>
</feature>
<dbReference type="EMBL" id="NWUJ01000008">
    <property type="protein sequence ID" value="PFH33869.1"/>
    <property type="molecule type" value="Genomic_DNA"/>
</dbReference>
<dbReference type="PANTHER" id="PTHR13355:SF22">
    <property type="entry name" value="SLL0786 PROTEIN"/>
    <property type="match status" value="1"/>
</dbReference>
<reference evidence="3 4" key="1">
    <citation type="submission" date="2017-09" db="EMBL/GenBank/DDBJ databases">
        <title>Genome sequencing of Besnoitia besnoiti strain Bb-Ger1.</title>
        <authorList>
            <person name="Schares G."/>
            <person name="Venepally P."/>
            <person name="Lorenzi H.A."/>
        </authorList>
    </citation>
    <scope>NUCLEOTIDE SEQUENCE [LARGE SCALE GENOMIC DNA]</scope>
    <source>
        <strain evidence="3 4">Bb-Ger1</strain>
    </source>
</reference>
<evidence type="ECO:0000259" key="2">
    <source>
        <dbReference type="PROSITE" id="PS51186"/>
    </source>
</evidence>
<dbReference type="OrthoDB" id="448137at2759"/>
<gene>
    <name evidence="3" type="ORF">BESB_080850</name>
</gene>
<evidence type="ECO:0000256" key="1">
    <source>
        <dbReference type="SAM" id="MobiDB-lite"/>
    </source>
</evidence>
<dbReference type="InterPro" id="IPR039143">
    <property type="entry name" value="GNPNAT1-like"/>
</dbReference>
<dbReference type="Gene3D" id="3.40.630.30">
    <property type="match status" value="1"/>
</dbReference>
<dbReference type="Proteomes" id="UP000224006">
    <property type="component" value="Chromosome VII"/>
</dbReference>
<keyword evidence="3" id="KW-0808">Transferase</keyword>
<keyword evidence="4" id="KW-1185">Reference proteome</keyword>
<dbReference type="CDD" id="cd04301">
    <property type="entry name" value="NAT_SF"/>
    <property type="match status" value="1"/>
</dbReference>
<dbReference type="GeneID" id="40313012"/>
<accession>A0A2A9M7F5</accession>
<evidence type="ECO:0000313" key="3">
    <source>
        <dbReference type="EMBL" id="PFH33869.1"/>
    </source>
</evidence>
<dbReference type="STRING" id="94643.A0A2A9M7F5"/>
<name>A0A2A9M7F5_BESBE</name>
<dbReference type="VEuPathDB" id="ToxoDB:BESB_080850"/>
<dbReference type="GO" id="GO:0008080">
    <property type="term" value="F:N-acetyltransferase activity"/>
    <property type="evidence" value="ECO:0007669"/>
    <property type="project" value="TreeGrafter"/>
</dbReference>
<organism evidence="3 4">
    <name type="scientific">Besnoitia besnoiti</name>
    <name type="common">Apicomplexan protozoan</name>
    <dbReference type="NCBI Taxonomy" id="94643"/>
    <lineage>
        <taxon>Eukaryota</taxon>
        <taxon>Sar</taxon>
        <taxon>Alveolata</taxon>
        <taxon>Apicomplexa</taxon>
        <taxon>Conoidasida</taxon>
        <taxon>Coccidia</taxon>
        <taxon>Eucoccidiorida</taxon>
        <taxon>Eimeriorina</taxon>
        <taxon>Sarcocystidae</taxon>
        <taxon>Besnoitia</taxon>
    </lineage>
</organism>
<protein>
    <submittedName>
        <fullName evidence="3">Acetyltransferase, GNAT family protein</fullName>
    </submittedName>
</protein>
<comment type="caution">
    <text evidence="3">The sequence shown here is derived from an EMBL/GenBank/DDBJ whole genome shotgun (WGS) entry which is preliminary data.</text>
</comment>
<dbReference type="InterPro" id="IPR016181">
    <property type="entry name" value="Acyl_CoA_acyltransferase"/>
</dbReference>
<dbReference type="SUPFAM" id="SSF55729">
    <property type="entry name" value="Acyl-CoA N-acyltransferases (Nat)"/>
    <property type="match status" value="1"/>
</dbReference>
<dbReference type="KEGG" id="bbes:BESB_080850"/>
<dbReference type="PROSITE" id="PS51186">
    <property type="entry name" value="GNAT"/>
    <property type="match status" value="1"/>
</dbReference>